<dbReference type="RefSeq" id="WP_030350434.1">
    <property type="nucleotide sequence ID" value="NZ_AZSP01000126.1"/>
</dbReference>
<proteinExistence type="predicted"/>
<reference evidence="1 2" key="1">
    <citation type="submission" date="2013-12" db="EMBL/GenBank/DDBJ databases">
        <title>Annotated genome of Streptomyces scopuliridis.</title>
        <authorList>
            <person name="Olson J.B."/>
        </authorList>
    </citation>
    <scope>NUCLEOTIDE SEQUENCE [LARGE SCALE GENOMIC DNA]</scope>
    <source>
        <strain evidence="1 2">RB72</strain>
    </source>
</reference>
<name>A0A2T7T9Q9_9ACTN</name>
<dbReference type="STRING" id="1440053.GCA_000718095_01264"/>
<keyword evidence="2" id="KW-1185">Reference proteome</keyword>
<organism evidence="1 2">
    <name type="scientific">Streptomyces scopuliridis RB72</name>
    <dbReference type="NCBI Taxonomy" id="1440053"/>
    <lineage>
        <taxon>Bacteria</taxon>
        <taxon>Bacillati</taxon>
        <taxon>Actinomycetota</taxon>
        <taxon>Actinomycetes</taxon>
        <taxon>Kitasatosporales</taxon>
        <taxon>Streptomycetaceae</taxon>
        <taxon>Streptomyces</taxon>
    </lineage>
</organism>
<dbReference type="Proteomes" id="UP000245992">
    <property type="component" value="Unassembled WGS sequence"/>
</dbReference>
<sequence length="65" mass="7158">MIVGFRFNYDRPDGECHRANGAGAAGCCNYDMREDGKIQFRVVTRNGATGPKVHESGWTPWLAIG</sequence>
<evidence type="ECO:0000313" key="1">
    <source>
        <dbReference type="EMBL" id="PVE11832.1"/>
    </source>
</evidence>
<dbReference type="OrthoDB" id="4247493at2"/>
<evidence type="ECO:0000313" key="2">
    <source>
        <dbReference type="Proteomes" id="UP000245992"/>
    </source>
</evidence>
<comment type="caution">
    <text evidence="1">The sequence shown here is derived from an EMBL/GenBank/DDBJ whole genome shotgun (WGS) entry which is preliminary data.</text>
</comment>
<gene>
    <name evidence="1" type="ORF">Y717_00245</name>
</gene>
<dbReference type="EMBL" id="AZSP01000126">
    <property type="protein sequence ID" value="PVE11832.1"/>
    <property type="molecule type" value="Genomic_DNA"/>
</dbReference>
<protein>
    <submittedName>
        <fullName evidence="1">Uncharacterized protein</fullName>
    </submittedName>
</protein>
<dbReference type="AlphaFoldDB" id="A0A2T7T9Q9"/>
<accession>A0A2T7T9Q9</accession>